<comment type="caution">
    <text evidence="1">The sequence shown here is derived from an EMBL/GenBank/DDBJ whole genome shotgun (WGS) entry which is preliminary data.</text>
</comment>
<gene>
    <name evidence="1" type="ORF">HMPREF9248_0982</name>
</gene>
<dbReference type="Proteomes" id="UP000004431">
    <property type="component" value="Unassembled WGS sequence"/>
</dbReference>
<accession>A0ABN0B094</accession>
<organism evidence="1 2">
    <name type="scientific">Fannyhessea vaginae PB189-T1-4</name>
    <dbReference type="NCBI Taxonomy" id="866774"/>
    <lineage>
        <taxon>Bacteria</taxon>
        <taxon>Bacillati</taxon>
        <taxon>Actinomycetota</taxon>
        <taxon>Coriobacteriia</taxon>
        <taxon>Coriobacteriales</taxon>
        <taxon>Atopobiaceae</taxon>
        <taxon>Fannyhessea</taxon>
    </lineage>
</organism>
<evidence type="ECO:0000313" key="1">
    <source>
        <dbReference type="EMBL" id="EFL44218.1"/>
    </source>
</evidence>
<proteinExistence type="predicted"/>
<sequence>MATPDRFSISRDILHFEFMGWRAYRKSHTAGAAAQQTAPQYQTVWLHAQM</sequence>
<evidence type="ECO:0000313" key="2">
    <source>
        <dbReference type="Proteomes" id="UP000004431"/>
    </source>
</evidence>
<protein>
    <submittedName>
        <fullName evidence="1">Uncharacterized protein</fullName>
    </submittedName>
</protein>
<name>A0ABN0B094_9ACTN</name>
<reference evidence="1 2" key="1">
    <citation type="submission" date="2010-08" db="EMBL/GenBank/DDBJ databases">
        <authorList>
            <person name="Durkin A.S."/>
            <person name="Madupu R."/>
            <person name="Torralba M."/>
            <person name="Gillis M."/>
            <person name="Methe B."/>
            <person name="Sutton G."/>
            <person name="Nelson K.E."/>
        </authorList>
    </citation>
    <scope>NUCLEOTIDE SEQUENCE [LARGE SCALE GENOMIC DNA]</scope>
    <source>
        <strain evidence="1 2">PB189-T1-4</strain>
    </source>
</reference>
<keyword evidence="2" id="KW-1185">Reference proteome</keyword>
<dbReference type="EMBL" id="AEDQ01000017">
    <property type="protein sequence ID" value="EFL44218.1"/>
    <property type="molecule type" value="Genomic_DNA"/>
</dbReference>